<keyword evidence="10" id="KW-1185">Reference proteome</keyword>
<feature type="transmembrane region" description="Helical" evidence="8">
    <location>
        <begin position="109"/>
        <end position="127"/>
    </location>
</feature>
<feature type="transmembrane region" description="Helical" evidence="8">
    <location>
        <begin position="147"/>
        <end position="167"/>
    </location>
</feature>
<dbReference type="PANTHER" id="PTHR24243:SF208">
    <property type="entry name" value="PYROKININ-1 RECEPTOR"/>
    <property type="match status" value="1"/>
</dbReference>
<feature type="transmembrane region" description="Helical" evidence="8">
    <location>
        <begin position="63"/>
        <end position="89"/>
    </location>
</feature>
<evidence type="ECO:0000256" key="5">
    <source>
        <dbReference type="ARBA" id="ARBA00023136"/>
    </source>
</evidence>
<evidence type="ECO:0000256" key="6">
    <source>
        <dbReference type="ARBA" id="ARBA00023170"/>
    </source>
</evidence>
<feature type="transmembrane region" description="Helical" evidence="8">
    <location>
        <begin position="296"/>
        <end position="318"/>
    </location>
</feature>
<name>A0ABM0K5I0_APLCA</name>
<evidence type="ECO:0000256" key="3">
    <source>
        <dbReference type="ARBA" id="ARBA00022989"/>
    </source>
</evidence>
<evidence type="ECO:0000313" key="11">
    <source>
        <dbReference type="RefSeq" id="XP_005109211.2"/>
    </source>
</evidence>
<comment type="subcellular location">
    <subcellularLocation>
        <location evidence="1">Membrane</location>
        <topology evidence="1">Multi-pass membrane protein</topology>
    </subcellularLocation>
</comment>
<dbReference type="RefSeq" id="XP_005109211.2">
    <property type="nucleotide sequence ID" value="XM_005109154.2"/>
</dbReference>
<feature type="transmembrane region" description="Helical" evidence="8">
    <location>
        <begin position="254"/>
        <end position="276"/>
    </location>
</feature>
<keyword evidence="6" id="KW-0675">Receptor</keyword>
<dbReference type="PRINTS" id="PR00237">
    <property type="entry name" value="GPCRRHODOPSN"/>
</dbReference>
<keyword evidence="7" id="KW-0807">Transducer</keyword>
<dbReference type="InterPro" id="IPR017452">
    <property type="entry name" value="GPCR_Rhodpsn_7TM"/>
</dbReference>
<gene>
    <name evidence="11" type="primary">LOC101846166</name>
</gene>
<accession>A0ABM0K5I0</accession>
<feature type="transmembrane region" description="Helical" evidence="8">
    <location>
        <begin position="206"/>
        <end position="225"/>
    </location>
</feature>
<dbReference type="SUPFAM" id="SSF81321">
    <property type="entry name" value="Family A G protein-coupled receptor-like"/>
    <property type="match status" value="1"/>
</dbReference>
<protein>
    <submittedName>
        <fullName evidence="11">Uncharacterized protein LOC101846166</fullName>
    </submittedName>
</protein>
<dbReference type="PROSITE" id="PS50262">
    <property type="entry name" value="G_PROTEIN_RECEP_F1_2"/>
    <property type="match status" value="1"/>
</dbReference>
<organism evidence="10 11">
    <name type="scientific">Aplysia californica</name>
    <name type="common">California sea hare</name>
    <dbReference type="NCBI Taxonomy" id="6500"/>
    <lineage>
        <taxon>Eukaryota</taxon>
        <taxon>Metazoa</taxon>
        <taxon>Spiralia</taxon>
        <taxon>Lophotrochozoa</taxon>
        <taxon>Mollusca</taxon>
        <taxon>Gastropoda</taxon>
        <taxon>Heterobranchia</taxon>
        <taxon>Euthyneura</taxon>
        <taxon>Tectipleura</taxon>
        <taxon>Aplysiida</taxon>
        <taxon>Aplysioidea</taxon>
        <taxon>Aplysiidae</taxon>
        <taxon>Aplysia</taxon>
    </lineage>
</organism>
<dbReference type="GeneID" id="101846166"/>
<dbReference type="Proteomes" id="UP000694888">
    <property type="component" value="Unplaced"/>
</dbReference>
<evidence type="ECO:0000256" key="1">
    <source>
        <dbReference type="ARBA" id="ARBA00004141"/>
    </source>
</evidence>
<evidence type="ECO:0000313" key="10">
    <source>
        <dbReference type="Proteomes" id="UP000694888"/>
    </source>
</evidence>
<keyword evidence="2 8" id="KW-0812">Transmembrane</keyword>
<dbReference type="InterPro" id="IPR000276">
    <property type="entry name" value="GPCR_Rhodpsn"/>
</dbReference>
<dbReference type="PANTHER" id="PTHR24243">
    <property type="entry name" value="G-PROTEIN COUPLED RECEPTOR"/>
    <property type="match status" value="1"/>
</dbReference>
<sequence>MSPDTNTTASSILSPILSREARTAIVMVNFGVLSAAVGLFGIATNIINIVVFTKQGFSDTVNISLLSLAISDLGALLPLPWMAVIVNPWFVQADLPFIPDEMITLTGGFPHMCFARITGWITAFVAFERCMCVSLPLKVKSIITRKVVIGVNVTIFIMVFLSMVPMYSTSYFGRKFYPDKNRTMVGILYTGNKEEVQAVSLFITDFAGPMSAFTVVLVSTVVIRVKLVQKAKWRQTASGAAVSKAEIPTKDKKVVVMVTTISVIFIVCFTPVPLLMTARSIEPELNIIGRYANINWVLFSSAFLIESLNSGVNILVYYRMSSRYKDTFRKIFKLKTLTK</sequence>
<dbReference type="Gene3D" id="1.20.1070.10">
    <property type="entry name" value="Rhodopsin 7-helix transmembrane proteins"/>
    <property type="match status" value="1"/>
</dbReference>
<feature type="domain" description="G-protein coupled receptors family 1 profile" evidence="9">
    <location>
        <begin position="44"/>
        <end position="317"/>
    </location>
</feature>
<keyword evidence="3 8" id="KW-1133">Transmembrane helix</keyword>
<proteinExistence type="predicted"/>
<evidence type="ECO:0000256" key="4">
    <source>
        <dbReference type="ARBA" id="ARBA00023040"/>
    </source>
</evidence>
<keyword evidence="4" id="KW-0297">G-protein coupled receptor</keyword>
<keyword evidence="5 8" id="KW-0472">Membrane</keyword>
<evidence type="ECO:0000256" key="8">
    <source>
        <dbReference type="SAM" id="Phobius"/>
    </source>
</evidence>
<reference evidence="11" key="1">
    <citation type="submission" date="2025-08" db="UniProtKB">
        <authorList>
            <consortium name="RefSeq"/>
        </authorList>
    </citation>
    <scope>IDENTIFICATION</scope>
</reference>
<evidence type="ECO:0000256" key="2">
    <source>
        <dbReference type="ARBA" id="ARBA00022692"/>
    </source>
</evidence>
<dbReference type="Pfam" id="PF00001">
    <property type="entry name" value="7tm_1"/>
    <property type="match status" value="1"/>
</dbReference>
<evidence type="ECO:0000259" key="9">
    <source>
        <dbReference type="PROSITE" id="PS50262"/>
    </source>
</evidence>
<feature type="transmembrane region" description="Helical" evidence="8">
    <location>
        <begin position="24"/>
        <end position="51"/>
    </location>
</feature>
<evidence type="ECO:0000256" key="7">
    <source>
        <dbReference type="ARBA" id="ARBA00023224"/>
    </source>
</evidence>